<reference evidence="1" key="1">
    <citation type="submission" date="2023-11" db="EMBL/GenBank/DDBJ databases">
        <authorList>
            <person name="Poullet M."/>
        </authorList>
    </citation>
    <scope>NUCLEOTIDE SEQUENCE</scope>
    <source>
        <strain evidence="1">E1834</strain>
    </source>
</reference>
<dbReference type="EMBL" id="CAVMJV010000062">
    <property type="protein sequence ID" value="CAK5086934.1"/>
    <property type="molecule type" value="Genomic_DNA"/>
</dbReference>
<sequence>MCPGVIYTCISTCTFQLQVLENFKSLIKFLSSSGNFFTGIHSLSHTFISSFASTNSTESTISLNTP</sequence>
<protein>
    <submittedName>
        <fullName evidence="1">Uncharacterized protein</fullName>
    </submittedName>
</protein>
<evidence type="ECO:0000313" key="1">
    <source>
        <dbReference type="EMBL" id="CAK5086934.1"/>
    </source>
</evidence>
<comment type="caution">
    <text evidence="1">The sequence shown here is derived from an EMBL/GenBank/DDBJ whole genome shotgun (WGS) entry which is preliminary data.</text>
</comment>
<organism evidence="1 2">
    <name type="scientific">Meloidogyne enterolobii</name>
    <name type="common">Root-knot nematode worm</name>
    <name type="synonym">Meloidogyne mayaguensis</name>
    <dbReference type="NCBI Taxonomy" id="390850"/>
    <lineage>
        <taxon>Eukaryota</taxon>
        <taxon>Metazoa</taxon>
        <taxon>Ecdysozoa</taxon>
        <taxon>Nematoda</taxon>
        <taxon>Chromadorea</taxon>
        <taxon>Rhabditida</taxon>
        <taxon>Tylenchina</taxon>
        <taxon>Tylenchomorpha</taxon>
        <taxon>Tylenchoidea</taxon>
        <taxon>Meloidogynidae</taxon>
        <taxon>Meloidogyninae</taxon>
        <taxon>Meloidogyne</taxon>
    </lineage>
</organism>
<evidence type="ECO:0000313" key="2">
    <source>
        <dbReference type="Proteomes" id="UP001497535"/>
    </source>
</evidence>
<keyword evidence="2" id="KW-1185">Reference proteome</keyword>
<name>A0ACB1A6Q9_MELEN</name>
<gene>
    <name evidence="1" type="ORF">MENTE1834_LOCUS34454</name>
</gene>
<accession>A0ACB1A6Q9</accession>
<proteinExistence type="predicted"/>
<dbReference type="Proteomes" id="UP001497535">
    <property type="component" value="Unassembled WGS sequence"/>
</dbReference>